<feature type="chain" id="PRO_5045730008" evidence="5">
    <location>
        <begin position="23"/>
        <end position="368"/>
    </location>
</feature>
<dbReference type="SUPFAM" id="SSF49401">
    <property type="entry name" value="Bacterial adhesins"/>
    <property type="match status" value="1"/>
</dbReference>
<dbReference type="InterPro" id="IPR050263">
    <property type="entry name" value="Bact_Fimbrial_Adh_Pro"/>
</dbReference>
<dbReference type="Proteomes" id="UP001589792">
    <property type="component" value="Unassembled WGS sequence"/>
</dbReference>
<keyword evidence="8" id="KW-1185">Reference proteome</keyword>
<proteinExistence type="inferred from homology"/>
<gene>
    <name evidence="7" type="ORF">ACFFJ3_06440</name>
</gene>
<dbReference type="RefSeq" id="WP_380673836.1">
    <property type="nucleotide sequence ID" value="NZ_CP173186.1"/>
</dbReference>
<evidence type="ECO:0000256" key="4">
    <source>
        <dbReference type="ARBA" id="ARBA00023263"/>
    </source>
</evidence>
<dbReference type="Gene3D" id="2.60.40.1090">
    <property type="entry name" value="Fimbrial-type adhesion domain"/>
    <property type="match status" value="1"/>
</dbReference>
<evidence type="ECO:0000256" key="3">
    <source>
        <dbReference type="ARBA" id="ARBA00022729"/>
    </source>
</evidence>
<keyword evidence="3 5" id="KW-0732">Signal</keyword>
<feature type="domain" description="Fimbrial-type adhesion" evidence="6">
    <location>
        <begin position="200"/>
        <end position="367"/>
    </location>
</feature>
<dbReference type="InterPro" id="IPR008966">
    <property type="entry name" value="Adhesion_dom_sf"/>
</dbReference>
<comment type="subcellular location">
    <subcellularLocation>
        <location evidence="1">Fimbrium</location>
    </subcellularLocation>
</comment>
<dbReference type="Pfam" id="PF00419">
    <property type="entry name" value="Fimbrial"/>
    <property type="match status" value="1"/>
</dbReference>
<sequence>MNKLKKVILGSVLLSCSQYVLAAVTCTANSFTARNFVTTLAPANITVGPDIPNGTVVYRLDFKDPGTNAGAFTCGPGSFSVPQNLEYNSTPLPLSSWSGTPFPNRVYQTSVPGIGVAISSDLTNQAIPTAAFTTTYSGTNFYSFSIRINAVLSLIKIGAVSPGTITGASLPTVRLNLGPDPSVSNSVIRVYNLSYAGSLNVVSQTCTTPDVNVPLGSFETSIFTAVGTVTPWKDASITLNNCPRFYGYYNNSSYNTSPGSGATTVGSAVANILNVKLTPQNSIWDTVKGIMNITSGTGAASGVGIQLAWGDKSGTPQPINWNQTYNYTPGNTTATTFKIPLSARYYQTSNTVTPGRANGNVTFTINYY</sequence>
<accession>A0ABV6EAV7</accession>
<dbReference type="Gene3D" id="2.60.40.3310">
    <property type="match status" value="1"/>
</dbReference>
<dbReference type="PANTHER" id="PTHR33420">
    <property type="entry name" value="FIMBRIAL SUBUNIT ELFA-RELATED"/>
    <property type="match status" value="1"/>
</dbReference>
<comment type="caution">
    <text evidence="7">The sequence shown here is derived from an EMBL/GenBank/DDBJ whole genome shotgun (WGS) entry which is preliminary data.</text>
</comment>
<dbReference type="InterPro" id="IPR000259">
    <property type="entry name" value="Adhesion_dom_fimbrial"/>
</dbReference>
<evidence type="ECO:0000313" key="8">
    <source>
        <dbReference type="Proteomes" id="UP001589792"/>
    </source>
</evidence>
<evidence type="ECO:0000259" key="6">
    <source>
        <dbReference type="Pfam" id="PF00419"/>
    </source>
</evidence>
<name>A0ABV6EAV7_9GAMM</name>
<evidence type="ECO:0000313" key="7">
    <source>
        <dbReference type="EMBL" id="MFC0226141.1"/>
    </source>
</evidence>
<protein>
    <submittedName>
        <fullName evidence="7">Fimbrial protein</fullName>
    </submittedName>
</protein>
<organism evidence="7 8">
    <name type="scientific">Serratia aquatilis</name>
    <dbReference type="NCBI Taxonomy" id="1737515"/>
    <lineage>
        <taxon>Bacteria</taxon>
        <taxon>Pseudomonadati</taxon>
        <taxon>Pseudomonadota</taxon>
        <taxon>Gammaproteobacteria</taxon>
        <taxon>Enterobacterales</taxon>
        <taxon>Yersiniaceae</taxon>
        <taxon>Serratia</taxon>
    </lineage>
</organism>
<evidence type="ECO:0000256" key="1">
    <source>
        <dbReference type="ARBA" id="ARBA00004561"/>
    </source>
</evidence>
<reference evidence="7 8" key="1">
    <citation type="submission" date="2024-09" db="EMBL/GenBank/DDBJ databases">
        <authorList>
            <person name="Sun Q."/>
            <person name="Mori K."/>
        </authorList>
    </citation>
    <scope>NUCLEOTIDE SEQUENCE [LARGE SCALE GENOMIC DNA]</scope>
    <source>
        <strain evidence="7 8">CCM 8626</strain>
    </source>
</reference>
<dbReference type="EMBL" id="JBHLXG010000004">
    <property type="protein sequence ID" value="MFC0226141.1"/>
    <property type="molecule type" value="Genomic_DNA"/>
</dbReference>
<dbReference type="PANTHER" id="PTHR33420:SF3">
    <property type="entry name" value="FIMBRIAL SUBUNIT ELFA"/>
    <property type="match status" value="1"/>
</dbReference>
<feature type="signal peptide" evidence="5">
    <location>
        <begin position="1"/>
        <end position="22"/>
    </location>
</feature>
<dbReference type="InterPro" id="IPR036937">
    <property type="entry name" value="Adhesion_dom_fimbrial_sf"/>
</dbReference>
<keyword evidence="4" id="KW-0281">Fimbrium</keyword>
<evidence type="ECO:0000256" key="5">
    <source>
        <dbReference type="SAM" id="SignalP"/>
    </source>
</evidence>
<evidence type="ECO:0000256" key="2">
    <source>
        <dbReference type="ARBA" id="ARBA00006671"/>
    </source>
</evidence>
<comment type="similarity">
    <text evidence="2">Belongs to the fimbrial protein family.</text>
</comment>